<dbReference type="InterPro" id="IPR001260">
    <property type="entry name" value="Coprogen_oxidase_aer"/>
</dbReference>
<comment type="pathway">
    <text evidence="1 9">Porphyrin-containing compound metabolism; protoporphyrin-IX biosynthesis; protoporphyrinogen-IX from coproporphyrinogen-III (O2 route): step 1/1.</text>
</comment>
<comment type="subunit">
    <text evidence="3 9">Homodimer.</text>
</comment>
<keyword evidence="5 9" id="KW-0479">Metal-binding</keyword>
<comment type="similarity">
    <text evidence="2 9">Belongs to the aerobic coproporphyrinogen-III oxidase family.</text>
</comment>
<feature type="region of interest" description="Important for dimerization" evidence="9">
    <location>
        <begin position="248"/>
        <end position="283"/>
    </location>
</feature>
<comment type="subcellular location">
    <subcellularLocation>
        <location evidence="9">Cytoplasm</location>
    </subcellularLocation>
</comment>
<feature type="binding site" evidence="9">
    <location>
        <position position="184"/>
    </location>
    <ligand>
        <name>a divalent metal cation</name>
        <dbReference type="ChEBI" id="CHEBI:60240"/>
    </ligand>
</feature>
<feature type="site" description="Important for dimerization" evidence="9">
    <location>
        <position position="184"/>
    </location>
</feature>
<evidence type="ECO:0000256" key="1">
    <source>
        <dbReference type="ARBA" id="ARBA00005168"/>
    </source>
</evidence>
<feature type="binding site" evidence="9">
    <location>
        <position position="111"/>
    </location>
    <ligand>
        <name>a divalent metal cation</name>
        <dbReference type="ChEBI" id="CHEBI:60240"/>
    </ligand>
</feature>
<proteinExistence type="inferred from homology"/>
<evidence type="ECO:0000256" key="7">
    <source>
        <dbReference type="ARBA" id="ARBA00023133"/>
    </source>
</evidence>
<evidence type="ECO:0000256" key="4">
    <source>
        <dbReference type="ARBA" id="ARBA00022490"/>
    </source>
</evidence>
<evidence type="ECO:0000256" key="8">
    <source>
        <dbReference type="ARBA" id="ARBA00023244"/>
    </source>
</evidence>
<dbReference type="PIRSF" id="PIRSF000166">
    <property type="entry name" value="Coproporphyri_ox"/>
    <property type="match status" value="1"/>
</dbReference>
<dbReference type="InterPro" id="IPR036406">
    <property type="entry name" value="Coprogen_oxidase_aer_sf"/>
</dbReference>
<feature type="binding site" evidence="9">
    <location>
        <position position="107"/>
    </location>
    <ligand>
        <name>substrate</name>
    </ligand>
</feature>
<dbReference type="PANTHER" id="PTHR10755:SF0">
    <property type="entry name" value="OXYGEN-DEPENDENT COPROPORPHYRINOGEN-III OXIDASE, MITOCHONDRIAL"/>
    <property type="match status" value="1"/>
</dbReference>
<comment type="caution">
    <text evidence="10">The sequence shown here is derived from an EMBL/GenBank/DDBJ whole genome shotgun (WGS) entry which is preliminary data.</text>
</comment>
<name>A0A6L8WEA8_9PROT</name>
<reference evidence="10 11" key="1">
    <citation type="submission" date="2019-12" db="EMBL/GenBank/DDBJ databases">
        <title>Snethiella sp. nov. sp. isolated from sea sand.</title>
        <authorList>
            <person name="Kim J."/>
            <person name="Jeong S.E."/>
            <person name="Jung H.S."/>
            <person name="Jeon C.O."/>
        </authorList>
    </citation>
    <scope>NUCLEOTIDE SEQUENCE [LARGE SCALE GENOMIC DNA]</scope>
    <source>
        <strain evidence="10 11">DP05</strain>
    </source>
</reference>
<evidence type="ECO:0000256" key="5">
    <source>
        <dbReference type="ARBA" id="ARBA00022723"/>
    </source>
</evidence>
<comment type="catalytic activity">
    <reaction evidence="9">
        <text>coproporphyrinogen III + O2 + 2 H(+) = protoporphyrinogen IX + 2 CO2 + 2 H2O</text>
        <dbReference type="Rhea" id="RHEA:18257"/>
        <dbReference type="ChEBI" id="CHEBI:15377"/>
        <dbReference type="ChEBI" id="CHEBI:15378"/>
        <dbReference type="ChEBI" id="CHEBI:15379"/>
        <dbReference type="ChEBI" id="CHEBI:16526"/>
        <dbReference type="ChEBI" id="CHEBI:57307"/>
        <dbReference type="ChEBI" id="CHEBI:57309"/>
        <dbReference type="EC" id="1.3.3.3"/>
    </reaction>
</comment>
<keyword evidence="6 9" id="KW-0560">Oxidoreductase</keyword>
<dbReference type="InterPro" id="IPR018375">
    <property type="entry name" value="Coprogen_oxidase_CS"/>
</dbReference>
<evidence type="ECO:0000256" key="3">
    <source>
        <dbReference type="ARBA" id="ARBA00011738"/>
    </source>
</evidence>
<dbReference type="PRINTS" id="PR00073">
    <property type="entry name" value="COPRGNOXDASE"/>
</dbReference>
<comment type="cofactor">
    <cofactor evidence="9">
        <name>a divalent metal cation</name>
        <dbReference type="ChEBI" id="CHEBI:60240"/>
    </cofactor>
</comment>
<feature type="active site" description="Proton donor" evidence="9">
    <location>
        <position position="121"/>
    </location>
</feature>
<dbReference type="FunFam" id="3.40.1500.10:FF:000005">
    <property type="entry name" value="Oxygen-dependent coproporphyrinogen-III oxidase"/>
    <property type="match status" value="1"/>
</dbReference>
<dbReference type="UniPathway" id="UPA00251">
    <property type="reaction ID" value="UER00322"/>
</dbReference>
<dbReference type="RefSeq" id="WP_161317234.1">
    <property type="nucleotide sequence ID" value="NZ_WTUW01000009.1"/>
</dbReference>
<sequence>MTDSTTESQKARAAEWFRSLRDQIRDSFETLEQELSGQLCDREPGRFEVTKWDRAGGGGGEMSVMKGRVFEKVGVNISTVHGQFSEEFRKSIPGTETDGSFWACGISLVAHMQSPLVPAVHMNTRHIVTANHWFGGGADLTPMYPDEKDTDDFHSALKTACDRHDAEYYPKFKKWCDEYFFLPHRNEPRGVGGIFYDRLETEWEKDFAFTQDVGRAFRDSYPEIVRRHMNKEWTSEQREHQLIRRGRYVEFNLLYDRGTTFGLKTGGNTDAILMSLPPEVKWP</sequence>
<feature type="binding site" evidence="9">
    <location>
        <begin position="266"/>
        <end position="268"/>
    </location>
    <ligand>
        <name>substrate</name>
    </ligand>
</feature>
<dbReference type="Pfam" id="PF01218">
    <property type="entry name" value="Coprogen_oxidas"/>
    <property type="match status" value="1"/>
</dbReference>
<keyword evidence="11" id="KW-1185">Reference proteome</keyword>
<dbReference type="GO" id="GO:0042803">
    <property type="term" value="F:protein homodimerization activity"/>
    <property type="evidence" value="ECO:0007669"/>
    <property type="project" value="UniProtKB-UniRule"/>
</dbReference>
<dbReference type="NCBIfam" id="NF003727">
    <property type="entry name" value="PRK05330.1"/>
    <property type="match status" value="1"/>
</dbReference>
<gene>
    <name evidence="9 10" type="primary">hemF</name>
    <name evidence="10" type="ORF">GQE98_17690</name>
</gene>
<accession>A0A6L8WEA8</accession>
<dbReference type="EMBL" id="WTUW01000009">
    <property type="protein sequence ID" value="MZR32477.1"/>
    <property type="molecule type" value="Genomic_DNA"/>
</dbReference>
<evidence type="ECO:0000256" key="6">
    <source>
        <dbReference type="ARBA" id="ARBA00023002"/>
    </source>
</evidence>
<feature type="binding site" evidence="9">
    <location>
        <position position="154"/>
    </location>
    <ligand>
        <name>a divalent metal cation</name>
        <dbReference type="ChEBI" id="CHEBI:60240"/>
    </ligand>
</feature>
<feature type="binding site" evidence="9">
    <location>
        <begin position="123"/>
        <end position="125"/>
    </location>
    <ligand>
        <name>substrate</name>
    </ligand>
</feature>
<organism evidence="10 11">
    <name type="scientific">Sneathiella litorea</name>
    <dbReference type="NCBI Taxonomy" id="2606216"/>
    <lineage>
        <taxon>Bacteria</taxon>
        <taxon>Pseudomonadati</taxon>
        <taxon>Pseudomonadota</taxon>
        <taxon>Alphaproteobacteria</taxon>
        <taxon>Sneathiellales</taxon>
        <taxon>Sneathiellaceae</taxon>
        <taxon>Sneathiella</taxon>
    </lineage>
</organism>
<dbReference type="PANTHER" id="PTHR10755">
    <property type="entry name" value="COPROPORPHYRINOGEN III OXIDASE, MITOCHONDRIAL"/>
    <property type="match status" value="1"/>
</dbReference>
<comment type="function">
    <text evidence="9">Involved in the heme biosynthesis. Catalyzes the aerobic oxidative decarboxylation of propionate groups of rings A and B of coproporphyrinogen-III to yield the vinyl groups in protoporphyrinogen-IX.</text>
</comment>
<feature type="binding site" evidence="9">
    <location>
        <position position="121"/>
    </location>
    <ligand>
        <name>a divalent metal cation</name>
        <dbReference type="ChEBI" id="CHEBI:60240"/>
    </ligand>
</feature>
<evidence type="ECO:0000256" key="9">
    <source>
        <dbReference type="HAMAP-Rule" id="MF_00333"/>
    </source>
</evidence>
<dbReference type="EC" id="1.3.3.3" evidence="9"/>
<dbReference type="GO" id="GO:0046872">
    <property type="term" value="F:metal ion binding"/>
    <property type="evidence" value="ECO:0007669"/>
    <property type="project" value="UniProtKB-KW"/>
</dbReference>
<protein>
    <recommendedName>
        <fullName evidence="9">Oxygen-dependent coproporphyrinogen-III oxidase</fullName>
        <shortName evidence="9">CPO</shortName>
        <shortName evidence="9">Coprogen oxidase</shortName>
        <shortName evidence="9">Coproporphyrinogenase</shortName>
        <ecNumber evidence="9">1.3.3.3</ecNumber>
    </recommendedName>
</protein>
<dbReference type="GO" id="GO:0004109">
    <property type="term" value="F:coproporphyrinogen oxidase activity"/>
    <property type="evidence" value="ECO:0007669"/>
    <property type="project" value="UniProtKB-UniRule"/>
</dbReference>
<keyword evidence="4 9" id="KW-0963">Cytoplasm</keyword>
<dbReference type="GO" id="GO:0006782">
    <property type="term" value="P:protoporphyrinogen IX biosynthetic process"/>
    <property type="evidence" value="ECO:0007669"/>
    <property type="project" value="UniProtKB-UniRule"/>
</dbReference>
<dbReference type="PROSITE" id="PS01021">
    <property type="entry name" value="COPROGEN_OXIDASE"/>
    <property type="match status" value="1"/>
</dbReference>
<keyword evidence="7 9" id="KW-0350">Heme biosynthesis</keyword>
<dbReference type="SUPFAM" id="SSF102886">
    <property type="entry name" value="Coproporphyrinogen III oxidase"/>
    <property type="match status" value="1"/>
</dbReference>
<evidence type="ECO:0000256" key="2">
    <source>
        <dbReference type="ARBA" id="ARBA00010644"/>
    </source>
</evidence>
<evidence type="ECO:0000313" key="11">
    <source>
        <dbReference type="Proteomes" id="UP000476030"/>
    </source>
</evidence>
<dbReference type="Proteomes" id="UP000476030">
    <property type="component" value="Unassembled WGS sequence"/>
</dbReference>
<dbReference type="GO" id="GO:0005737">
    <property type="term" value="C:cytoplasm"/>
    <property type="evidence" value="ECO:0007669"/>
    <property type="project" value="UniProtKB-SubCell"/>
</dbReference>
<dbReference type="HAMAP" id="MF_00333">
    <property type="entry name" value="Coprogen_oxidas"/>
    <property type="match status" value="1"/>
</dbReference>
<evidence type="ECO:0000313" key="10">
    <source>
        <dbReference type="EMBL" id="MZR32477.1"/>
    </source>
</evidence>
<keyword evidence="8 9" id="KW-0627">Porphyrin biosynthesis</keyword>
<dbReference type="Gene3D" id="3.40.1500.10">
    <property type="entry name" value="Coproporphyrinogen III oxidase, aerobic"/>
    <property type="match status" value="1"/>
</dbReference>
<dbReference type="AlphaFoldDB" id="A0A6L8WEA8"/>